<evidence type="ECO:0000256" key="4">
    <source>
        <dbReference type="ARBA" id="ARBA00022741"/>
    </source>
</evidence>
<evidence type="ECO:0000256" key="3">
    <source>
        <dbReference type="ARBA" id="ARBA00022475"/>
    </source>
</evidence>
<dbReference type="GO" id="GO:0005524">
    <property type="term" value="F:ATP binding"/>
    <property type="evidence" value="ECO:0007669"/>
    <property type="project" value="UniProtKB-KW"/>
</dbReference>
<evidence type="ECO:0000313" key="10">
    <source>
        <dbReference type="Proteomes" id="UP000053750"/>
    </source>
</evidence>
<protein>
    <recommendedName>
        <fullName evidence="8">ABC transporter domain-containing protein</fullName>
    </recommendedName>
</protein>
<keyword evidence="10" id="KW-1185">Reference proteome</keyword>
<evidence type="ECO:0000256" key="7">
    <source>
        <dbReference type="ARBA" id="ARBA00023136"/>
    </source>
</evidence>
<evidence type="ECO:0000256" key="6">
    <source>
        <dbReference type="ARBA" id="ARBA00022967"/>
    </source>
</evidence>
<keyword evidence="3" id="KW-1003">Cell membrane</keyword>
<gene>
    <name evidence="9" type="ORF">BG53_12270</name>
</gene>
<dbReference type="InterPro" id="IPR050095">
    <property type="entry name" value="ECF_ABC_transporter_ATP-bd"/>
</dbReference>
<keyword evidence="6" id="KW-1278">Translocase</keyword>
<keyword evidence="5" id="KW-0067">ATP-binding</keyword>
<accession>A0A9W5W8G8</accession>
<keyword evidence="2" id="KW-0813">Transport</keyword>
<reference evidence="9 10" key="1">
    <citation type="submission" date="2014-02" db="EMBL/GenBank/DDBJ databases">
        <title>Genome sequence of Paenibacillus darwinianus reveals adaptive mechanisms for survival in Antarctic soils.</title>
        <authorList>
            <person name="Dsouza M."/>
            <person name="Taylor M.W."/>
            <person name="Turner S.J."/>
            <person name="Aislabie J."/>
        </authorList>
    </citation>
    <scope>NUCLEOTIDE SEQUENCE [LARGE SCALE GENOMIC DNA]</scope>
    <source>
        <strain evidence="9 10">CE1</strain>
    </source>
</reference>
<dbReference type="RefSeq" id="WP_051587912.1">
    <property type="nucleotide sequence ID" value="NZ_KK082279.1"/>
</dbReference>
<organism evidence="9 10">
    <name type="scientific">Paenibacillus darwinianus</name>
    <dbReference type="NCBI Taxonomy" id="1380763"/>
    <lineage>
        <taxon>Bacteria</taxon>
        <taxon>Bacillati</taxon>
        <taxon>Bacillota</taxon>
        <taxon>Bacilli</taxon>
        <taxon>Bacillales</taxon>
        <taxon>Paenibacillaceae</taxon>
        <taxon>Paenibacillus</taxon>
    </lineage>
</organism>
<name>A0A9W5W8G8_9BACL</name>
<dbReference type="SMART" id="SM00382">
    <property type="entry name" value="AAA"/>
    <property type="match status" value="1"/>
</dbReference>
<dbReference type="GO" id="GO:0042626">
    <property type="term" value="F:ATPase-coupled transmembrane transporter activity"/>
    <property type="evidence" value="ECO:0007669"/>
    <property type="project" value="TreeGrafter"/>
</dbReference>
<dbReference type="EMBL" id="JFHU01000040">
    <property type="protein sequence ID" value="EXX91159.1"/>
    <property type="molecule type" value="Genomic_DNA"/>
</dbReference>
<evidence type="ECO:0000259" key="8">
    <source>
        <dbReference type="PROSITE" id="PS50893"/>
    </source>
</evidence>
<dbReference type="Pfam" id="PF00005">
    <property type="entry name" value="ABC_tran"/>
    <property type="match status" value="1"/>
</dbReference>
<dbReference type="InterPro" id="IPR027417">
    <property type="entry name" value="P-loop_NTPase"/>
</dbReference>
<proteinExistence type="inferred from homology"/>
<evidence type="ECO:0000256" key="1">
    <source>
        <dbReference type="ARBA" id="ARBA00005417"/>
    </source>
</evidence>
<evidence type="ECO:0000256" key="5">
    <source>
        <dbReference type="ARBA" id="ARBA00022840"/>
    </source>
</evidence>
<comment type="caution">
    <text evidence="9">The sequence shown here is derived from an EMBL/GenBank/DDBJ whole genome shotgun (WGS) entry which is preliminary data.</text>
</comment>
<dbReference type="PANTHER" id="PTHR43553:SF26">
    <property type="entry name" value="ABC TRANSPORTER ATP-BINDING PROTEIN BC_2655-RELATED"/>
    <property type="match status" value="1"/>
</dbReference>
<evidence type="ECO:0000256" key="2">
    <source>
        <dbReference type="ARBA" id="ARBA00022448"/>
    </source>
</evidence>
<dbReference type="GO" id="GO:0043190">
    <property type="term" value="C:ATP-binding cassette (ABC) transporter complex"/>
    <property type="evidence" value="ECO:0007669"/>
    <property type="project" value="TreeGrafter"/>
</dbReference>
<dbReference type="InterPro" id="IPR003593">
    <property type="entry name" value="AAA+_ATPase"/>
</dbReference>
<dbReference type="AlphaFoldDB" id="A0A9W5W8G8"/>
<keyword evidence="7" id="KW-0472">Membrane</keyword>
<dbReference type="InterPro" id="IPR003439">
    <property type="entry name" value="ABC_transporter-like_ATP-bd"/>
</dbReference>
<dbReference type="GO" id="GO:0016887">
    <property type="term" value="F:ATP hydrolysis activity"/>
    <property type="evidence" value="ECO:0007669"/>
    <property type="project" value="InterPro"/>
</dbReference>
<dbReference type="Gene3D" id="3.40.50.300">
    <property type="entry name" value="P-loop containing nucleotide triphosphate hydrolases"/>
    <property type="match status" value="1"/>
</dbReference>
<dbReference type="SUPFAM" id="SSF52540">
    <property type="entry name" value="P-loop containing nucleoside triphosphate hydrolases"/>
    <property type="match status" value="1"/>
</dbReference>
<feature type="domain" description="ABC transporter" evidence="8">
    <location>
        <begin position="14"/>
        <end position="248"/>
    </location>
</feature>
<sequence length="341" mass="35855">MNFLQTLNTKPLIIKAVSVHAERDDGRKTRLLENVSIQLNQGEWVGLVGPNGSGKSTLAMLLAGHPQAAAGGAALFDGSMDRGFAGTEPLPFVTQDPDAAIVGSTPWEDVLLGLEQRAEAGKAASIVIRAEEILRGCGLWDVRHRPVETLSGGQRQLLAAAGCSAFGAPLLVFDEAGAMLDAASRAEVLGGARAIWRSGATVVWISHRLEELEAGDRIIALQQGCVAFDGTAESFFEPESGCGMPVVAYAAELEGGKPTGAYGAKSEVGKPEGMCAAASEGGKTKELYVAPPEGDRRSACERLGYRPPFAVETALALREMGYRLEPLPFTPEALAEAVAKR</sequence>
<dbReference type="PANTHER" id="PTHR43553">
    <property type="entry name" value="HEAVY METAL TRANSPORTER"/>
    <property type="match status" value="1"/>
</dbReference>
<dbReference type="Proteomes" id="UP000053750">
    <property type="component" value="Unassembled WGS sequence"/>
</dbReference>
<comment type="similarity">
    <text evidence="1">Belongs to the ABC transporter superfamily.</text>
</comment>
<dbReference type="InterPro" id="IPR015856">
    <property type="entry name" value="ABC_transpr_CbiO/EcfA_su"/>
</dbReference>
<dbReference type="PROSITE" id="PS50893">
    <property type="entry name" value="ABC_TRANSPORTER_2"/>
    <property type="match status" value="1"/>
</dbReference>
<evidence type="ECO:0000313" key="9">
    <source>
        <dbReference type="EMBL" id="EXX91159.1"/>
    </source>
</evidence>
<dbReference type="CDD" id="cd03225">
    <property type="entry name" value="ABC_cobalt_CbiO_domain1"/>
    <property type="match status" value="1"/>
</dbReference>
<keyword evidence="4" id="KW-0547">Nucleotide-binding</keyword>